<keyword evidence="2" id="KW-1185">Reference proteome</keyword>
<evidence type="ECO:0000313" key="2">
    <source>
        <dbReference type="Proteomes" id="UP001374584"/>
    </source>
</evidence>
<protein>
    <submittedName>
        <fullName evidence="1">Uncharacterized protein</fullName>
    </submittedName>
</protein>
<comment type="caution">
    <text evidence="1">The sequence shown here is derived from an EMBL/GenBank/DDBJ whole genome shotgun (WGS) entry which is preliminary data.</text>
</comment>
<evidence type="ECO:0000313" key="1">
    <source>
        <dbReference type="EMBL" id="KAK7352096.1"/>
    </source>
</evidence>
<name>A0AAN9MCJ1_PHACN</name>
<dbReference type="Proteomes" id="UP001374584">
    <property type="component" value="Unassembled WGS sequence"/>
</dbReference>
<organism evidence="1 2">
    <name type="scientific">Phaseolus coccineus</name>
    <name type="common">Scarlet runner bean</name>
    <name type="synonym">Phaseolus multiflorus</name>
    <dbReference type="NCBI Taxonomy" id="3886"/>
    <lineage>
        <taxon>Eukaryota</taxon>
        <taxon>Viridiplantae</taxon>
        <taxon>Streptophyta</taxon>
        <taxon>Embryophyta</taxon>
        <taxon>Tracheophyta</taxon>
        <taxon>Spermatophyta</taxon>
        <taxon>Magnoliopsida</taxon>
        <taxon>eudicotyledons</taxon>
        <taxon>Gunneridae</taxon>
        <taxon>Pentapetalae</taxon>
        <taxon>rosids</taxon>
        <taxon>fabids</taxon>
        <taxon>Fabales</taxon>
        <taxon>Fabaceae</taxon>
        <taxon>Papilionoideae</taxon>
        <taxon>50 kb inversion clade</taxon>
        <taxon>NPAAA clade</taxon>
        <taxon>indigoferoid/millettioid clade</taxon>
        <taxon>Phaseoleae</taxon>
        <taxon>Phaseolus</taxon>
    </lineage>
</organism>
<accession>A0AAN9MCJ1</accession>
<reference evidence="1 2" key="1">
    <citation type="submission" date="2024-01" db="EMBL/GenBank/DDBJ databases">
        <title>The genomes of 5 underutilized Papilionoideae crops provide insights into root nodulation and disease resistanc.</title>
        <authorList>
            <person name="Jiang F."/>
        </authorList>
    </citation>
    <scope>NUCLEOTIDE SEQUENCE [LARGE SCALE GENOMIC DNA]</scope>
    <source>
        <strain evidence="1">JINMINGXINNONG_FW02</strain>
        <tissue evidence="1">Leaves</tissue>
    </source>
</reference>
<sequence>MAGFLKRIQVVAAFFALIVLVASGKSRYINPKMLVFIVDLIKLLGYLCGQLRKGRRTEAVVGGAAKPGLIQDASILPFATTIARPQTTQSQANVLSFSRNANAISAMNPSQCLLYNAHLQHRLEILKD</sequence>
<gene>
    <name evidence="1" type="ORF">VNO80_17513</name>
</gene>
<dbReference type="EMBL" id="JAYMYR010000007">
    <property type="protein sequence ID" value="KAK7352096.1"/>
    <property type="molecule type" value="Genomic_DNA"/>
</dbReference>
<dbReference type="AlphaFoldDB" id="A0AAN9MCJ1"/>
<proteinExistence type="predicted"/>